<dbReference type="Proteomes" id="UP000324241">
    <property type="component" value="Unassembled WGS sequence"/>
</dbReference>
<comment type="subcellular location">
    <subcellularLocation>
        <location evidence="1">Mitochondrion</location>
    </subcellularLocation>
</comment>
<feature type="region of interest" description="Disordered" evidence="10">
    <location>
        <begin position="23"/>
        <end position="50"/>
    </location>
</feature>
<dbReference type="AlphaFoldDB" id="A0A5M9N449"/>
<dbReference type="Gene3D" id="3.30.160.20">
    <property type="match status" value="1"/>
</dbReference>
<dbReference type="SUPFAM" id="SSF54211">
    <property type="entry name" value="Ribosomal protein S5 domain 2-like"/>
    <property type="match status" value="1"/>
</dbReference>
<comment type="caution">
    <text evidence="12">The sequence shown here is derived from an EMBL/GenBank/DDBJ whole genome shotgun (WGS) entry which is preliminary data.</text>
</comment>
<dbReference type="GO" id="GO:0003723">
    <property type="term" value="F:RNA binding"/>
    <property type="evidence" value="ECO:0007669"/>
    <property type="project" value="InterPro"/>
</dbReference>
<dbReference type="GO" id="GO:0003735">
    <property type="term" value="F:structural constituent of ribosome"/>
    <property type="evidence" value="ECO:0007669"/>
    <property type="project" value="UniProtKB-UniRule"/>
</dbReference>
<dbReference type="GeneID" id="54324106"/>
<keyword evidence="5 8" id="KW-0687">Ribonucleoprotein</keyword>
<evidence type="ECO:0000256" key="2">
    <source>
        <dbReference type="ARBA" id="ARBA00008945"/>
    </source>
</evidence>
<dbReference type="PANTHER" id="PTHR48277:SF1">
    <property type="entry name" value="MITOCHONDRIAL RIBOSOMAL PROTEIN S5"/>
    <property type="match status" value="1"/>
</dbReference>
<proteinExistence type="inferred from homology"/>
<dbReference type="OrthoDB" id="309483at2759"/>
<evidence type="ECO:0000256" key="1">
    <source>
        <dbReference type="ARBA" id="ARBA00004173"/>
    </source>
</evidence>
<dbReference type="Pfam" id="PF00333">
    <property type="entry name" value="Ribosomal_S5"/>
    <property type="match status" value="1"/>
</dbReference>
<evidence type="ECO:0000313" key="13">
    <source>
        <dbReference type="Proteomes" id="UP000324241"/>
    </source>
</evidence>
<dbReference type="PANTHER" id="PTHR48277">
    <property type="entry name" value="MITOCHONDRIAL RIBOSOMAL PROTEIN S5"/>
    <property type="match status" value="1"/>
</dbReference>
<comment type="similarity">
    <text evidence="2 9">Belongs to the universal ribosomal protein uS5 family.</text>
</comment>
<dbReference type="Pfam" id="PF03719">
    <property type="entry name" value="Ribosomal_S5_C"/>
    <property type="match status" value="1"/>
</dbReference>
<dbReference type="SUPFAM" id="SSF54768">
    <property type="entry name" value="dsRNA-binding domain-like"/>
    <property type="match status" value="1"/>
</dbReference>
<sequence>MSFTRPARCLFCRFSRAASTVPRMPRRQFHPSPPQFSDRKPKIPNEPVQEGKTLEEISRNMKPEDFKPYSEEEKAVLREHYTPEQMEAVEAGESAIDPKDMAEQFAIRRDPMKLRYLDDLSVIEPGVDKHVRAPKSNSDYNATLKTDEDFLDDFARFFAEMPENATAGDWIQFLETMRMTKGKEENELNPHSAMVPDLFSHGETLSGEKPERPRIFELERPNAQNKESDDMTDALKQLLLATGYSVEQIRALKTKTLVVRSVANQTRLGKIRSSYCLSIAGNGNGLLGIGEAKSDERQESDTQSRYRAIRNMQPVRRYEDRTIFGDVKGKVGAVELKLMTRPPGFGLRCQHLIYEMCRVAGIHDLAARVGRSRNPMNTVKATFEALKSQRDPEEIARARGKKLVDVRKVYYSGRA</sequence>
<evidence type="ECO:0000256" key="4">
    <source>
        <dbReference type="ARBA" id="ARBA00023128"/>
    </source>
</evidence>
<evidence type="ECO:0000313" key="12">
    <source>
        <dbReference type="EMBL" id="KAA8652500.1"/>
    </source>
</evidence>
<evidence type="ECO:0000256" key="9">
    <source>
        <dbReference type="RuleBase" id="RU003823"/>
    </source>
</evidence>
<reference evidence="12 13" key="1">
    <citation type="submission" date="2019-08" db="EMBL/GenBank/DDBJ databases">
        <title>The genome sequence of a newly discovered highly antifungal drug resistant Aspergillus species, Aspergillus tanneri NIH 1004.</title>
        <authorList>
            <person name="Mounaud S."/>
            <person name="Singh I."/>
            <person name="Joardar V."/>
            <person name="Pakala S."/>
            <person name="Pakala S."/>
            <person name="Venepally P."/>
            <person name="Chung J.K."/>
            <person name="Losada L."/>
            <person name="Nierman W.C."/>
        </authorList>
    </citation>
    <scope>NUCLEOTIDE SEQUENCE [LARGE SCALE GENOMIC DNA]</scope>
    <source>
        <strain evidence="12 13">NIH1004</strain>
    </source>
</reference>
<evidence type="ECO:0000256" key="7">
    <source>
        <dbReference type="ARBA" id="ARBA00039335"/>
    </source>
</evidence>
<gene>
    <name evidence="12" type="primary">MRPS5</name>
    <name evidence="12" type="ORF">ATNIH1004_001404</name>
</gene>
<dbReference type="FunFam" id="3.30.230.10:FF:000041">
    <property type="entry name" value="37S ribosomal protein S5"/>
    <property type="match status" value="1"/>
</dbReference>
<dbReference type="InterPro" id="IPR020568">
    <property type="entry name" value="Ribosomal_Su5_D2-typ_SF"/>
</dbReference>
<dbReference type="VEuPathDB" id="FungiDB:EYZ11_007688"/>
<evidence type="ECO:0000256" key="8">
    <source>
        <dbReference type="PROSITE-ProRule" id="PRU00268"/>
    </source>
</evidence>
<accession>A0A5M9N449</accession>
<dbReference type="PROSITE" id="PS50881">
    <property type="entry name" value="S5_DSRBD"/>
    <property type="match status" value="1"/>
</dbReference>
<name>A0A5M9N449_9EURO</name>
<dbReference type="InterPro" id="IPR014721">
    <property type="entry name" value="Ribsml_uS5_D2-typ_fold_subgr"/>
</dbReference>
<dbReference type="InterPro" id="IPR013810">
    <property type="entry name" value="Ribosomal_uS5_N"/>
</dbReference>
<dbReference type="RefSeq" id="XP_033431861.1">
    <property type="nucleotide sequence ID" value="XM_033566104.1"/>
</dbReference>
<dbReference type="Gene3D" id="3.30.230.10">
    <property type="match status" value="1"/>
</dbReference>
<evidence type="ECO:0000256" key="3">
    <source>
        <dbReference type="ARBA" id="ARBA00022980"/>
    </source>
</evidence>
<dbReference type="InterPro" id="IPR005324">
    <property type="entry name" value="Ribosomal_uS5_C"/>
</dbReference>
<evidence type="ECO:0000259" key="11">
    <source>
        <dbReference type="PROSITE" id="PS50881"/>
    </source>
</evidence>
<dbReference type="EMBL" id="QUQM01000002">
    <property type="protein sequence ID" value="KAA8652500.1"/>
    <property type="molecule type" value="Genomic_DNA"/>
</dbReference>
<dbReference type="GO" id="GO:0005763">
    <property type="term" value="C:mitochondrial small ribosomal subunit"/>
    <property type="evidence" value="ECO:0007669"/>
    <property type="project" value="UniProtKB-ARBA"/>
</dbReference>
<keyword evidence="4" id="KW-0496">Mitochondrion</keyword>
<feature type="domain" description="S5 DRBM" evidence="11">
    <location>
        <begin position="252"/>
        <end position="315"/>
    </location>
</feature>
<evidence type="ECO:0000256" key="10">
    <source>
        <dbReference type="SAM" id="MobiDB-lite"/>
    </source>
</evidence>
<protein>
    <recommendedName>
        <fullName evidence="7">Small ribosomal subunit protein uS5m</fullName>
    </recommendedName>
</protein>
<dbReference type="GO" id="GO:0006412">
    <property type="term" value="P:translation"/>
    <property type="evidence" value="ECO:0007669"/>
    <property type="project" value="InterPro"/>
</dbReference>
<evidence type="ECO:0000256" key="6">
    <source>
        <dbReference type="ARBA" id="ARBA00037226"/>
    </source>
</evidence>
<keyword evidence="3 8" id="KW-0689">Ribosomal protein</keyword>
<dbReference type="FunFam" id="3.30.160.20:FF:000022">
    <property type="entry name" value="28S ribosomal protein S5, mitochondrial"/>
    <property type="match status" value="1"/>
</dbReference>
<comment type="function">
    <text evidence="6">Component of the mitochondrial ribosome (mitoribosome), a dedicated translation machinery responsible for the synthesis of mitochondrial genome-encoded proteins, including at least some of the essential transmembrane subunits of the mitochondrial respiratory chain. The mitoribosomes are attached to the mitochondrial inner membrane and translation products are cotranslationally integrated into the membrane.</text>
</comment>
<evidence type="ECO:0000256" key="5">
    <source>
        <dbReference type="ARBA" id="ARBA00023274"/>
    </source>
</evidence>
<dbReference type="InterPro" id="IPR000851">
    <property type="entry name" value="Ribosomal_uS5"/>
</dbReference>
<organism evidence="12 13">
    <name type="scientific">Aspergillus tanneri</name>
    <dbReference type="NCBI Taxonomy" id="1220188"/>
    <lineage>
        <taxon>Eukaryota</taxon>
        <taxon>Fungi</taxon>
        <taxon>Dikarya</taxon>
        <taxon>Ascomycota</taxon>
        <taxon>Pezizomycotina</taxon>
        <taxon>Eurotiomycetes</taxon>
        <taxon>Eurotiomycetidae</taxon>
        <taxon>Eurotiales</taxon>
        <taxon>Aspergillaceae</taxon>
        <taxon>Aspergillus</taxon>
        <taxon>Aspergillus subgen. Circumdati</taxon>
    </lineage>
</organism>